<reference evidence="3" key="1">
    <citation type="submission" date="2018-11" db="EMBL/GenBank/DDBJ databases">
        <title>Chitinophaga lutea sp.nov., isolate from arsenic contaminated soil.</title>
        <authorList>
            <person name="Zong Y."/>
        </authorList>
    </citation>
    <scope>NUCLEOTIDE SEQUENCE [LARGE SCALE GENOMIC DNA]</scope>
    <source>
        <strain evidence="3">YLT18</strain>
    </source>
</reference>
<comment type="caution">
    <text evidence="2">The sequence shown here is derived from an EMBL/GenBank/DDBJ whole genome shotgun (WGS) entry which is preliminary data.</text>
</comment>
<dbReference type="InterPro" id="IPR036249">
    <property type="entry name" value="Thioredoxin-like_sf"/>
</dbReference>
<dbReference type="InterPro" id="IPR050553">
    <property type="entry name" value="Thioredoxin_ResA/DsbE_sf"/>
</dbReference>
<dbReference type="Gene3D" id="3.40.30.10">
    <property type="entry name" value="Glutaredoxin"/>
    <property type="match status" value="1"/>
</dbReference>
<dbReference type="InterPro" id="IPR013766">
    <property type="entry name" value="Thioredoxin_domain"/>
</dbReference>
<gene>
    <name evidence="2" type="ORF">EG028_10905</name>
</gene>
<evidence type="ECO:0000259" key="1">
    <source>
        <dbReference type="PROSITE" id="PS51352"/>
    </source>
</evidence>
<accession>A0A3N4N0M0</accession>
<dbReference type="PANTHER" id="PTHR42852">
    <property type="entry name" value="THIOL:DISULFIDE INTERCHANGE PROTEIN DSBE"/>
    <property type="match status" value="1"/>
</dbReference>
<dbReference type="InterPro" id="IPR013740">
    <property type="entry name" value="Redoxin"/>
</dbReference>
<dbReference type="SUPFAM" id="SSF52833">
    <property type="entry name" value="Thioredoxin-like"/>
    <property type="match status" value="1"/>
</dbReference>
<keyword evidence="3" id="KW-1185">Reference proteome</keyword>
<organism evidence="2 3">
    <name type="scientific">Chitinophaga barathri</name>
    <dbReference type="NCBI Taxonomy" id="1647451"/>
    <lineage>
        <taxon>Bacteria</taxon>
        <taxon>Pseudomonadati</taxon>
        <taxon>Bacteroidota</taxon>
        <taxon>Chitinophagia</taxon>
        <taxon>Chitinophagales</taxon>
        <taxon>Chitinophagaceae</taxon>
        <taxon>Chitinophaga</taxon>
    </lineage>
</organism>
<dbReference type="PROSITE" id="PS51257">
    <property type="entry name" value="PROKAR_LIPOPROTEIN"/>
    <property type="match status" value="1"/>
</dbReference>
<proteinExistence type="predicted"/>
<protein>
    <submittedName>
        <fullName evidence="2">TlpA family protein disulfide reductase</fullName>
    </submittedName>
</protein>
<dbReference type="RefSeq" id="WP_120516513.1">
    <property type="nucleotide sequence ID" value="NZ_QXZY01000006.1"/>
</dbReference>
<dbReference type="PROSITE" id="PS51352">
    <property type="entry name" value="THIOREDOXIN_2"/>
    <property type="match status" value="1"/>
</dbReference>
<evidence type="ECO:0000313" key="3">
    <source>
        <dbReference type="Proteomes" id="UP000279089"/>
    </source>
</evidence>
<evidence type="ECO:0000313" key="2">
    <source>
        <dbReference type="EMBL" id="RPD41183.1"/>
    </source>
</evidence>
<name>A0A3N4N0M0_9BACT</name>
<sequence>MKIHTLSLSALLLFAACSQPGGKPASLKPDEPLVSPDSILSSYANFYYYKTDHLKLSVPYKAYDTALQEISRELFLQQYASGYLPLRLVSADSSIRYKLYKLPASVKPGVANAIAQYGEEQYKYFKREGEQYPVMAFTDINGTPYNKETTTGKTLVLKFWFIHCGVCVKEMPELNELQTKYSNRGDVQFISFAFDTADELRAFKKKTVFNYAVISVPESYMEGLGIMSYPTHMIINKKGNISKVMGTVGELADALEVETR</sequence>
<feature type="domain" description="Thioredoxin" evidence="1">
    <location>
        <begin position="126"/>
        <end position="260"/>
    </location>
</feature>
<dbReference type="GO" id="GO:0016491">
    <property type="term" value="F:oxidoreductase activity"/>
    <property type="evidence" value="ECO:0007669"/>
    <property type="project" value="InterPro"/>
</dbReference>
<dbReference type="OrthoDB" id="9815205at2"/>
<dbReference type="Proteomes" id="UP000279089">
    <property type="component" value="Unassembled WGS sequence"/>
</dbReference>
<dbReference type="CDD" id="cd02966">
    <property type="entry name" value="TlpA_like_family"/>
    <property type="match status" value="1"/>
</dbReference>
<dbReference type="Pfam" id="PF08534">
    <property type="entry name" value="Redoxin"/>
    <property type="match status" value="1"/>
</dbReference>
<dbReference type="PANTHER" id="PTHR42852:SF17">
    <property type="entry name" value="THIOREDOXIN-LIKE PROTEIN HI_1115"/>
    <property type="match status" value="1"/>
</dbReference>
<dbReference type="AlphaFoldDB" id="A0A3N4N0M0"/>
<dbReference type="EMBL" id="RMBX01000005">
    <property type="protein sequence ID" value="RPD41183.1"/>
    <property type="molecule type" value="Genomic_DNA"/>
</dbReference>